<evidence type="ECO:0000256" key="14">
    <source>
        <dbReference type="PIRSR" id="PIRSR002811-1"/>
    </source>
</evidence>
<keyword evidence="5 12" id="KW-0235">DNA replication</keyword>
<comment type="subunit">
    <text evidence="12">Monomer. Interacts with DnaB.</text>
</comment>
<dbReference type="InterPro" id="IPR013264">
    <property type="entry name" value="DNAG_N"/>
</dbReference>
<keyword evidence="2 12" id="KW-0639">Primosome</keyword>
<gene>
    <name evidence="12" type="primary">dnaG</name>
    <name evidence="17" type="ORF">AsAng_0042700</name>
</gene>
<keyword evidence="10 12" id="KW-0238">DNA-binding</keyword>
<dbReference type="GO" id="GO:0006269">
    <property type="term" value="P:DNA replication, synthesis of primer"/>
    <property type="evidence" value="ECO:0007669"/>
    <property type="project" value="UniProtKB-UniRule"/>
</dbReference>
<keyword evidence="6 12" id="KW-0479">Metal-binding</keyword>
<comment type="similarity">
    <text evidence="12 13">Belongs to the DnaG primase family.</text>
</comment>
<dbReference type="PROSITE" id="PS50880">
    <property type="entry name" value="TOPRIM"/>
    <property type="match status" value="1"/>
</dbReference>
<evidence type="ECO:0000256" key="3">
    <source>
        <dbReference type="ARBA" id="ARBA00022679"/>
    </source>
</evidence>
<dbReference type="EC" id="2.7.7.101" evidence="12"/>
<feature type="region of interest" description="Disordered" evidence="15">
    <location>
        <begin position="430"/>
        <end position="490"/>
    </location>
</feature>
<dbReference type="AlphaFoldDB" id="A0A915YID9"/>
<dbReference type="InterPro" id="IPR036977">
    <property type="entry name" value="DNA_primase_Znf_CHC2"/>
</dbReference>
<dbReference type="NCBIfam" id="TIGR01391">
    <property type="entry name" value="dnaG"/>
    <property type="match status" value="1"/>
</dbReference>
<evidence type="ECO:0000256" key="13">
    <source>
        <dbReference type="PIRNR" id="PIRNR002811"/>
    </source>
</evidence>
<dbReference type="SUPFAM" id="SSF56731">
    <property type="entry name" value="DNA primase core"/>
    <property type="match status" value="1"/>
</dbReference>
<keyword evidence="11 12" id="KW-0804">Transcription</keyword>
<dbReference type="InterPro" id="IPR019475">
    <property type="entry name" value="DNA_primase_DnaB-bd"/>
</dbReference>
<comment type="function">
    <text evidence="12 13">RNA polymerase that catalyzes the synthesis of short RNA molecules used as primers for DNA polymerase during DNA replication.</text>
</comment>
<dbReference type="KEGG" id="aup:AsAng_0042700"/>
<comment type="catalytic activity">
    <reaction evidence="12">
        <text>ssDNA + n NTP = ssDNA/pppN(pN)n-1 hybrid + (n-1) diphosphate.</text>
        <dbReference type="EC" id="2.7.7.101"/>
    </reaction>
</comment>
<dbReference type="Gene3D" id="3.90.580.10">
    <property type="entry name" value="Zinc finger, CHC2-type domain"/>
    <property type="match status" value="1"/>
</dbReference>
<dbReference type="Pfam" id="PF10410">
    <property type="entry name" value="DnaB_bind"/>
    <property type="match status" value="1"/>
</dbReference>
<evidence type="ECO:0000256" key="6">
    <source>
        <dbReference type="ARBA" id="ARBA00022723"/>
    </source>
</evidence>
<dbReference type="GO" id="GO:0000428">
    <property type="term" value="C:DNA-directed RNA polymerase complex"/>
    <property type="evidence" value="ECO:0007669"/>
    <property type="project" value="UniProtKB-KW"/>
</dbReference>
<dbReference type="GO" id="GO:0003899">
    <property type="term" value="F:DNA-directed RNA polymerase activity"/>
    <property type="evidence" value="ECO:0007669"/>
    <property type="project" value="UniProtKB-UniRule"/>
</dbReference>
<dbReference type="Proteomes" id="UP001060919">
    <property type="component" value="Chromosome"/>
</dbReference>
<dbReference type="SMART" id="SM00493">
    <property type="entry name" value="TOPRIM"/>
    <property type="match status" value="1"/>
</dbReference>
<dbReference type="Gene3D" id="3.40.1360.10">
    <property type="match status" value="1"/>
</dbReference>
<dbReference type="InterPro" id="IPR050219">
    <property type="entry name" value="DnaG_primase"/>
</dbReference>
<dbReference type="InterPro" id="IPR030846">
    <property type="entry name" value="DnaG_bac"/>
</dbReference>
<dbReference type="Pfam" id="PF01807">
    <property type="entry name" value="Zn_ribbon_DnaG"/>
    <property type="match status" value="1"/>
</dbReference>
<reference evidence="17" key="1">
    <citation type="submission" date="2022-09" db="EMBL/GenBank/DDBJ databases">
        <title>Aureispira anguillicida sp. nov., isolated from Leptocephalus of Japanese eel Anguilla japonica.</title>
        <authorList>
            <person name="Yuasa K."/>
            <person name="Mekata T."/>
            <person name="Ikunari K."/>
        </authorList>
    </citation>
    <scope>NUCLEOTIDE SEQUENCE</scope>
    <source>
        <strain evidence="17">EL160426</strain>
    </source>
</reference>
<evidence type="ECO:0000256" key="2">
    <source>
        <dbReference type="ARBA" id="ARBA00022515"/>
    </source>
</evidence>
<dbReference type="GO" id="GO:0003677">
    <property type="term" value="F:DNA binding"/>
    <property type="evidence" value="ECO:0007669"/>
    <property type="project" value="UniProtKB-KW"/>
</dbReference>
<dbReference type="InterPro" id="IPR002694">
    <property type="entry name" value="Znf_CHC2"/>
</dbReference>
<keyword evidence="4 12" id="KW-0548">Nucleotidyltransferase</keyword>
<evidence type="ECO:0000256" key="1">
    <source>
        <dbReference type="ARBA" id="ARBA00022478"/>
    </source>
</evidence>
<dbReference type="SUPFAM" id="SSF57783">
    <property type="entry name" value="Zinc beta-ribbon"/>
    <property type="match status" value="1"/>
</dbReference>
<evidence type="ECO:0000256" key="11">
    <source>
        <dbReference type="ARBA" id="ARBA00023163"/>
    </source>
</evidence>
<dbReference type="InterPro" id="IPR037068">
    <property type="entry name" value="DNA_primase_core_N_sf"/>
</dbReference>
<keyword evidence="7 12" id="KW-0863">Zinc-finger</keyword>
<dbReference type="Pfam" id="PF08275">
    <property type="entry name" value="DNAG_N"/>
    <property type="match status" value="1"/>
</dbReference>
<dbReference type="SMART" id="SM00400">
    <property type="entry name" value="ZnF_CHCC"/>
    <property type="match status" value="1"/>
</dbReference>
<dbReference type="GO" id="GO:0008270">
    <property type="term" value="F:zinc ion binding"/>
    <property type="evidence" value="ECO:0007669"/>
    <property type="project" value="UniProtKB-UniRule"/>
</dbReference>
<dbReference type="Gene3D" id="3.90.980.10">
    <property type="entry name" value="DNA primase, catalytic core, N-terminal domain"/>
    <property type="match status" value="1"/>
</dbReference>
<evidence type="ECO:0000256" key="9">
    <source>
        <dbReference type="ARBA" id="ARBA00022842"/>
    </source>
</evidence>
<dbReference type="InterPro" id="IPR034151">
    <property type="entry name" value="TOPRIM_DnaG_bac"/>
</dbReference>
<dbReference type="CDD" id="cd03364">
    <property type="entry name" value="TOPRIM_DnaG_primases"/>
    <property type="match status" value="1"/>
</dbReference>
<dbReference type="GO" id="GO:0005737">
    <property type="term" value="C:cytoplasm"/>
    <property type="evidence" value="ECO:0007669"/>
    <property type="project" value="TreeGrafter"/>
</dbReference>
<keyword evidence="3 12" id="KW-0808">Transferase</keyword>
<dbReference type="Pfam" id="PF13155">
    <property type="entry name" value="Toprim_2"/>
    <property type="match status" value="1"/>
</dbReference>
<evidence type="ECO:0000313" key="18">
    <source>
        <dbReference type="Proteomes" id="UP001060919"/>
    </source>
</evidence>
<evidence type="ECO:0000256" key="12">
    <source>
        <dbReference type="HAMAP-Rule" id="MF_00974"/>
    </source>
</evidence>
<evidence type="ECO:0000313" key="17">
    <source>
        <dbReference type="EMBL" id="BDS13531.1"/>
    </source>
</evidence>
<feature type="domain" description="Toprim" evidence="16">
    <location>
        <begin position="255"/>
        <end position="336"/>
    </location>
</feature>
<dbReference type="EMBL" id="AP026867">
    <property type="protein sequence ID" value="BDS13531.1"/>
    <property type="molecule type" value="Genomic_DNA"/>
</dbReference>
<keyword evidence="9" id="KW-0460">Magnesium</keyword>
<comment type="cofactor">
    <cofactor evidence="12 13 14">
        <name>Zn(2+)</name>
        <dbReference type="ChEBI" id="CHEBI:29105"/>
    </cofactor>
    <text evidence="12 13 14">Binds 1 zinc ion per monomer.</text>
</comment>
<organism evidence="17 18">
    <name type="scientific">Aureispira anguillae</name>
    <dbReference type="NCBI Taxonomy" id="2864201"/>
    <lineage>
        <taxon>Bacteria</taxon>
        <taxon>Pseudomonadati</taxon>
        <taxon>Bacteroidota</taxon>
        <taxon>Saprospiria</taxon>
        <taxon>Saprospirales</taxon>
        <taxon>Saprospiraceae</taxon>
        <taxon>Aureispira</taxon>
    </lineage>
</organism>
<feature type="compositionally biased region" description="Polar residues" evidence="15">
    <location>
        <begin position="474"/>
        <end position="483"/>
    </location>
</feature>
<protein>
    <recommendedName>
        <fullName evidence="12 13">DNA primase</fullName>
        <ecNumber evidence="12">2.7.7.101</ecNumber>
    </recommendedName>
</protein>
<dbReference type="InterPro" id="IPR006171">
    <property type="entry name" value="TOPRIM_dom"/>
</dbReference>
<evidence type="ECO:0000256" key="5">
    <source>
        <dbReference type="ARBA" id="ARBA00022705"/>
    </source>
</evidence>
<feature type="compositionally biased region" description="Basic and acidic residues" evidence="15">
    <location>
        <begin position="431"/>
        <end position="441"/>
    </location>
</feature>
<name>A0A915YID9_9BACT</name>
<dbReference type="PIRSF" id="PIRSF002811">
    <property type="entry name" value="DnaG"/>
    <property type="match status" value="1"/>
</dbReference>
<dbReference type="GO" id="GO:1990077">
    <property type="term" value="C:primosome complex"/>
    <property type="evidence" value="ECO:0007669"/>
    <property type="project" value="UniProtKB-KW"/>
</dbReference>
<keyword evidence="18" id="KW-1185">Reference proteome</keyword>
<keyword evidence="1 12" id="KW-0240">DNA-directed RNA polymerase</keyword>
<keyword evidence="8 12" id="KW-0862">Zinc</keyword>
<accession>A0A915YID9</accession>
<feature type="zinc finger region" description="CHC2-type" evidence="12 14">
    <location>
        <begin position="37"/>
        <end position="61"/>
    </location>
</feature>
<dbReference type="PANTHER" id="PTHR30313:SF2">
    <property type="entry name" value="DNA PRIMASE"/>
    <property type="match status" value="1"/>
</dbReference>
<evidence type="ECO:0000256" key="7">
    <source>
        <dbReference type="ARBA" id="ARBA00022771"/>
    </source>
</evidence>
<dbReference type="InterPro" id="IPR006295">
    <property type="entry name" value="DNA_primase_DnaG"/>
</dbReference>
<dbReference type="PANTHER" id="PTHR30313">
    <property type="entry name" value="DNA PRIMASE"/>
    <property type="match status" value="1"/>
</dbReference>
<proteinExistence type="inferred from homology"/>
<evidence type="ECO:0000256" key="4">
    <source>
        <dbReference type="ARBA" id="ARBA00022695"/>
    </source>
</evidence>
<evidence type="ECO:0000256" key="8">
    <source>
        <dbReference type="ARBA" id="ARBA00022833"/>
    </source>
</evidence>
<sequence>MITQKTIQTIFETVKVEDVVGDFVKLTRRGVNYIGLCPFHNEKTPSFTVSPAKNIYKCFGCGEGGNAVNFIMDLEQLSYPEALRSLAKKYNIPIEEDELTAEQTAQLQLSDSLYVVNQFAKEHFQNQLFNTDYGKSVGLSYFKQRGFREETIKKFGLGFANGGANDLLQQGLHKGYEEAVLEKAGLTKNKRDFFRNRVQFPIHNVSGKVIGFGGRILTSNKKAPKYLNTPESDIYNKRKTLYGIYFARKAIVKMNECYMVEGYTDVISLHQAGIENIVASSGTSLTADQVRLVKRYAPNMTILYDGDKAGIKAALRGLDIVIEQDMNVKVVLLPEGEDPDSYLKKVGTTAFKEFIDREANDFILFKSNLLLKDAEHDPIKKSEVIKDIVGSIAKIPDALKRSVYVKECAQLMEMSEQLLHTEINKRIQSKAKKDYQQEQRKQVAQKKRASSSEFFDPYADMPPEEGMEAVPDYPQSQPKTNATGELAPRKKANEEFQELDIVRILINFGDRKLDENTSVAEFILLDMLDMIEEFDHATCTKVVHEYLTKLQANETVSTSYFTNHQDPAVAKLAVDLVASMQEHGFSEGWERLNVFLNTQELPEINHVADAKSSILRFKFKKIERLIRKNQLSLKEAQVAKNDTDMLICLKVNQKLLDIKKDLAKQMNTVVLR</sequence>
<dbReference type="RefSeq" id="WP_264788799.1">
    <property type="nucleotide sequence ID" value="NZ_AP026867.1"/>
</dbReference>
<dbReference type="FunFam" id="3.90.580.10:FF:000001">
    <property type="entry name" value="DNA primase"/>
    <property type="match status" value="1"/>
</dbReference>
<comment type="domain">
    <text evidence="12">Contains an N-terminal zinc-binding domain, a central core domain that contains the primase activity, and a C-terminal DnaB-binding domain.</text>
</comment>
<evidence type="ECO:0000256" key="10">
    <source>
        <dbReference type="ARBA" id="ARBA00023125"/>
    </source>
</evidence>
<dbReference type="FunFam" id="3.40.1360.10:FF:000002">
    <property type="entry name" value="DNA primase"/>
    <property type="match status" value="1"/>
</dbReference>
<evidence type="ECO:0000256" key="15">
    <source>
        <dbReference type="SAM" id="MobiDB-lite"/>
    </source>
</evidence>
<dbReference type="HAMAP" id="MF_00974">
    <property type="entry name" value="DNA_primase_DnaG"/>
    <property type="match status" value="1"/>
</dbReference>
<evidence type="ECO:0000259" key="16">
    <source>
        <dbReference type="PROSITE" id="PS50880"/>
    </source>
</evidence>